<evidence type="ECO:0000256" key="2">
    <source>
        <dbReference type="ARBA" id="ARBA00022723"/>
    </source>
</evidence>
<evidence type="ECO:0000256" key="1">
    <source>
        <dbReference type="ARBA" id="ARBA00004123"/>
    </source>
</evidence>
<sequence length="1148" mass="128441">MAQEFNRKALTLVVAQICQTIGWHSINSTPLELLVDLLHRYLFEVGKNAHLYAEQLGHTTPDLDDLGLAFQEMGVSVEDLKEYVQYVDSVPFIHQVPKFPVPRESHLNFLKPGSREVVTRPVHVHEYLPPMYPDLENEAAEEYPNKNSPLSVDISSPGPSSGPNSAGGSLSPQSSPKPNPLNPFKRPGEPITAESPALKRARVLMEEEGRPLREISSVMMTTSGFLSPAREGKLPEARTPLQPSDSRSNSPQPSHYPSVPPEVNKSDKKLKKLLPKKPTDITKKMDKENKKKDHSREAEPQGESNMDESNVAKLVSMKETSKLKAFKPAGFKHQQPQPGSSSSAGAYKIPKVSANKSPKRPKQAHAPHNLGPPASPPMSDYDDKISSAPDRQKLSFFKKISKVKEEKPERTDKNERINESPIPMKETKNISGGWVVNEEKARKEVRSSQIDSCIESVIQQGIQDCENIKRERDVSVSSDSFVDVGGTSMAADSSPLHTYPFEFDASPPHSPAAPKTPEIVHTLLAKEESKKKKEKSKLKKEMRAKSKELSPKKLKMEPNEDDYVERPKTPEVKLDFKPYQYVSVPPHPGLIPPLLDNKRPENLALIHSPPRDCLSPEKPVTPGAGVLGTSLSHQMQTPTTMHSFFHNSPASSSTTTPTGVPVTPGAGILPLTPGYNLPSVSPLIKKKGLDGKGKNLEKTYANSGGQDSDVGQGGMQCHQVSKQRGLVLVLKKEHKKDKKDKKDKNKIKKKKDKKDKNKDKSLKKKDKVLKKLKDKNDLKGLDKVKDKIKDKKKDKKKKEEPPPLLVTEEMGVPKLTLRIGSDSPRPATPEAALPTAPLTAPKIPQSLSGTQKVIKPVKKPVSEEERMLKAGLMPEPPLFSSSHVIESERYRREKELKREREKEQEREKEKLEKERLERERELERDRQREVERERELERERERERDEREREREKERARLAALDQTSRTPVCAVKPSKQKSSKTHKHPFSDLSSFTSASSPFPTLSASQNQLDTPKVKKSSSKKDKSLKKLERTVSPSPDINPVRTVAPTPVAVGGPATPLTSEQITSGIIFDAMGNKVWICPSCKCPDDGRPMIGCDDCDAWYHWVCVNITIAPDENENWYCRFCTMKKSENLDKKKKKKSKKKPKVPV</sequence>
<dbReference type="InterPro" id="IPR009072">
    <property type="entry name" value="Histone-fold"/>
</dbReference>
<keyword evidence="2" id="KW-0479">Metal-binding</keyword>
<feature type="compositionally biased region" description="Basic and acidic residues" evidence="9">
    <location>
        <begin position="402"/>
        <end position="418"/>
    </location>
</feature>
<keyword evidence="3 8" id="KW-0863">Zinc-finger</keyword>
<feature type="compositionally biased region" description="Basic and acidic residues" evidence="9">
    <location>
        <begin position="687"/>
        <end position="697"/>
    </location>
</feature>
<dbReference type="GO" id="GO:0002039">
    <property type="term" value="F:p53 binding"/>
    <property type="evidence" value="ECO:0007669"/>
    <property type="project" value="TreeGrafter"/>
</dbReference>
<evidence type="ECO:0000256" key="5">
    <source>
        <dbReference type="ARBA" id="ARBA00023015"/>
    </source>
</evidence>
<evidence type="ECO:0000256" key="3">
    <source>
        <dbReference type="ARBA" id="ARBA00022771"/>
    </source>
</evidence>
<feature type="domain" description="PHD-type" evidence="10">
    <location>
        <begin position="1077"/>
        <end position="1127"/>
    </location>
</feature>
<dbReference type="CDD" id="cd15522">
    <property type="entry name" value="PHD_TAF3"/>
    <property type="match status" value="1"/>
</dbReference>
<feature type="region of interest" description="Disordered" evidence="9">
    <location>
        <begin position="141"/>
        <end position="431"/>
    </location>
</feature>
<dbReference type="GeneID" id="117639385"/>
<keyword evidence="4" id="KW-0862">Zinc</keyword>
<name>A0A6P8YAS9_THRPL</name>
<feature type="compositionally biased region" description="Basic and acidic residues" evidence="9">
    <location>
        <begin position="539"/>
        <end position="569"/>
    </location>
</feature>
<feature type="compositionally biased region" description="Polar residues" evidence="9">
    <location>
        <begin position="241"/>
        <end position="255"/>
    </location>
</feature>
<dbReference type="CTD" id="83860"/>
<dbReference type="PROSITE" id="PS50016">
    <property type="entry name" value="ZF_PHD_2"/>
    <property type="match status" value="1"/>
</dbReference>
<gene>
    <name evidence="12" type="primary">LOC117639385</name>
</gene>
<dbReference type="OrthoDB" id="436852at2759"/>
<evidence type="ECO:0000256" key="4">
    <source>
        <dbReference type="ARBA" id="ARBA00022833"/>
    </source>
</evidence>
<dbReference type="SMART" id="SM00249">
    <property type="entry name" value="PHD"/>
    <property type="match status" value="1"/>
</dbReference>
<dbReference type="GO" id="GO:0008270">
    <property type="term" value="F:zinc ion binding"/>
    <property type="evidence" value="ECO:0007669"/>
    <property type="project" value="UniProtKB-KW"/>
</dbReference>
<feature type="compositionally biased region" description="Basic and acidic residues" evidence="9">
    <location>
        <begin position="203"/>
        <end position="213"/>
    </location>
</feature>
<dbReference type="GO" id="GO:0005669">
    <property type="term" value="C:transcription factor TFIID complex"/>
    <property type="evidence" value="ECO:0007669"/>
    <property type="project" value="TreeGrafter"/>
</dbReference>
<feature type="compositionally biased region" description="Low complexity" evidence="9">
    <location>
        <begin position="648"/>
        <end position="665"/>
    </location>
</feature>
<keyword evidence="7" id="KW-0539">Nucleus</keyword>
<dbReference type="InterPro" id="IPR019787">
    <property type="entry name" value="Znf_PHD-finger"/>
</dbReference>
<organism evidence="12">
    <name type="scientific">Thrips palmi</name>
    <name type="common">Melon thrips</name>
    <dbReference type="NCBI Taxonomy" id="161013"/>
    <lineage>
        <taxon>Eukaryota</taxon>
        <taxon>Metazoa</taxon>
        <taxon>Ecdysozoa</taxon>
        <taxon>Arthropoda</taxon>
        <taxon>Hexapoda</taxon>
        <taxon>Insecta</taxon>
        <taxon>Pterygota</taxon>
        <taxon>Neoptera</taxon>
        <taxon>Paraneoptera</taxon>
        <taxon>Thysanoptera</taxon>
        <taxon>Terebrantia</taxon>
        <taxon>Thripoidea</taxon>
        <taxon>Thripidae</taxon>
        <taxon>Thrips</taxon>
    </lineage>
</organism>
<dbReference type="Gene3D" id="1.10.20.10">
    <property type="entry name" value="Histone, subunit A"/>
    <property type="match status" value="1"/>
</dbReference>
<evidence type="ECO:0000313" key="11">
    <source>
        <dbReference type="Proteomes" id="UP000515158"/>
    </source>
</evidence>
<evidence type="ECO:0000256" key="9">
    <source>
        <dbReference type="SAM" id="MobiDB-lite"/>
    </source>
</evidence>
<dbReference type="Gene3D" id="3.30.40.10">
    <property type="entry name" value="Zinc/RING finger domain, C3HC4 (zinc finger)"/>
    <property type="match status" value="1"/>
</dbReference>
<dbReference type="CDD" id="cd22916">
    <property type="entry name" value="HFD_TAF3"/>
    <property type="match status" value="1"/>
</dbReference>
<evidence type="ECO:0000259" key="10">
    <source>
        <dbReference type="PROSITE" id="PS50016"/>
    </source>
</evidence>
<dbReference type="InterPro" id="IPR013083">
    <property type="entry name" value="Znf_RING/FYVE/PHD"/>
</dbReference>
<dbReference type="AlphaFoldDB" id="A0A6P8YAS9"/>
<dbReference type="InterPro" id="IPR001965">
    <property type="entry name" value="Znf_PHD"/>
</dbReference>
<evidence type="ECO:0000313" key="12">
    <source>
        <dbReference type="RefSeq" id="XP_034230877.1"/>
    </source>
</evidence>
<dbReference type="InterPro" id="IPR011011">
    <property type="entry name" value="Znf_FYVE_PHD"/>
</dbReference>
<dbReference type="SUPFAM" id="SSF57903">
    <property type="entry name" value="FYVE/PHD zinc finger"/>
    <property type="match status" value="1"/>
</dbReference>
<dbReference type="FunCoup" id="A0A6P8YAS9">
    <property type="interactions" value="104"/>
</dbReference>
<evidence type="ECO:0000256" key="8">
    <source>
        <dbReference type="PROSITE-ProRule" id="PRU00146"/>
    </source>
</evidence>
<dbReference type="InterPro" id="IPR019786">
    <property type="entry name" value="Zinc_finger_PHD-type_CS"/>
</dbReference>
<feature type="compositionally biased region" description="Low complexity" evidence="9">
    <location>
        <begin position="155"/>
        <end position="172"/>
    </location>
</feature>
<dbReference type="InterPro" id="IPR006565">
    <property type="entry name" value="BTP"/>
</dbReference>
<keyword evidence="5" id="KW-0805">Transcription regulation</keyword>
<keyword evidence="11" id="KW-1185">Reference proteome</keyword>
<evidence type="ECO:0000256" key="7">
    <source>
        <dbReference type="ARBA" id="ARBA00023242"/>
    </source>
</evidence>
<dbReference type="RefSeq" id="XP_034230877.1">
    <property type="nucleotide sequence ID" value="XM_034374986.1"/>
</dbReference>
<feature type="compositionally biased region" description="Basic and acidic residues" evidence="9">
    <location>
        <begin position="1020"/>
        <end position="1031"/>
    </location>
</feature>
<feature type="region of interest" description="Disordered" evidence="9">
    <location>
        <begin position="643"/>
        <end position="665"/>
    </location>
</feature>
<dbReference type="SMART" id="SM00576">
    <property type="entry name" value="BTP"/>
    <property type="match status" value="1"/>
</dbReference>
<dbReference type="KEGG" id="tpal:117639385"/>
<feature type="compositionally biased region" description="Basic and acidic residues" evidence="9">
    <location>
        <begin position="277"/>
        <end position="299"/>
    </location>
</feature>
<dbReference type="Proteomes" id="UP000515158">
    <property type="component" value="Unplaced"/>
</dbReference>
<comment type="subcellular location">
    <subcellularLocation>
        <location evidence="1">Nucleus</location>
    </subcellularLocation>
</comment>
<keyword evidence="6" id="KW-0804">Transcription</keyword>
<dbReference type="PROSITE" id="PS01359">
    <property type="entry name" value="ZF_PHD_1"/>
    <property type="match status" value="1"/>
</dbReference>
<accession>A0A6P8YAS9</accession>
<dbReference type="PANTHER" id="PTHR46452:SF1">
    <property type="entry name" value="TRANSCRIPTION INITIATION FACTOR TFIID SUBUNIT 3"/>
    <property type="match status" value="1"/>
</dbReference>
<proteinExistence type="predicted"/>
<dbReference type="GO" id="GO:0046982">
    <property type="term" value="F:protein heterodimerization activity"/>
    <property type="evidence" value="ECO:0007669"/>
    <property type="project" value="InterPro"/>
</dbReference>
<feature type="compositionally biased region" description="Basic and acidic residues" evidence="9">
    <location>
        <begin position="769"/>
        <end position="801"/>
    </location>
</feature>
<dbReference type="InParanoid" id="A0A6P8YAS9"/>
<feature type="region of interest" description="Disordered" evidence="9">
    <location>
        <begin position="500"/>
        <end position="569"/>
    </location>
</feature>
<protein>
    <submittedName>
        <fullName evidence="12">Transcription initiation factor TFIID subunit 3 isoform X1</fullName>
    </submittedName>
</protein>
<feature type="compositionally biased region" description="Basic and acidic residues" evidence="9">
    <location>
        <begin position="885"/>
        <end position="957"/>
    </location>
</feature>
<reference evidence="12" key="1">
    <citation type="submission" date="2025-08" db="UniProtKB">
        <authorList>
            <consortium name="RefSeq"/>
        </authorList>
    </citation>
    <scope>IDENTIFICATION</scope>
    <source>
        <tissue evidence="12">Total insect</tissue>
    </source>
</reference>
<feature type="compositionally biased region" description="Low complexity" evidence="9">
    <location>
        <begin position="990"/>
        <end position="1006"/>
    </location>
</feature>
<feature type="region of interest" description="Disordered" evidence="9">
    <location>
        <begin position="686"/>
        <end position="1049"/>
    </location>
</feature>
<feature type="compositionally biased region" description="Basic residues" evidence="9">
    <location>
        <begin position="975"/>
        <end position="985"/>
    </location>
</feature>
<dbReference type="Pfam" id="PF00628">
    <property type="entry name" value="PHD"/>
    <property type="match status" value="1"/>
</dbReference>
<evidence type="ECO:0000256" key="6">
    <source>
        <dbReference type="ARBA" id="ARBA00023163"/>
    </source>
</evidence>
<dbReference type="PANTHER" id="PTHR46452">
    <property type="entry name" value="TRANSCRIPTION INITIATION FACTOR TFIID SUBUNIT 3"/>
    <property type="match status" value="1"/>
</dbReference>
<feature type="compositionally biased region" description="Low complexity" evidence="9">
    <location>
        <begin position="828"/>
        <end position="841"/>
    </location>
</feature>
<dbReference type="Pfam" id="PF07524">
    <property type="entry name" value="Bromo_TP"/>
    <property type="match status" value="1"/>
</dbReference>
<feature type="compositionally biased region" description="Polar residues" evidence="9">
    <location>
        <begin position="145"/>
        <end position="154"/>
    </location>
</feature>
<dbReference type="GO" id="GO:0045944">
    <property type="term" value="P:positive regulation of transcription by RNA polymerase II"/>
    <property type="evidence" value="ECO:0007669"/>
    <property type="project" value="TreeGrafter"/>
</dbReference>
<feature type="compositionally biased region" description="Basic and acidic residues" evidence="9">
    <location>
        <begin position="381"/>
        <end position="393"/>
    </location>
</feature>
<feature type="compositionally biased region" description="Low complexity" evidence="9">
    <location>
        <begin position="334"/>
        <end position="346"/>
    </location>
</feature>
<feature type="compositionally biased region" description="Basic residues" evidence="9">
    <location>
        <begin position="732"/>
        <end position="753"/>
    </location>
</feature>